<reference evidence="2 3" key="1">
    <citation type="submission" date="2018-01" db="EMBL/GenBank/DDBJ databases">
        <title>Harnessing the power of phylogenomics to disentangle the directionality and signatures of interkingdom host jumping in the parasitic fungal genus Tolypocladium.</title>
        <authorList>
            <person name="Quandt C.A."/>
            <person name="Patterson W."/>
            <person name="Spatafora J.W."/>
        </authorList>
    </citation>
    <scope>NUCLEOTIDE SEQUENCE [LARGE SCALE GENOMIC DNA]</scope>
    <source>
        <strain evidence="2 3">NRBC 100945</strain>
    </source>
</reference>
<feature type="transmembrane region" description="Helical" evidence="1">
    <location>
        <begin position="63"/>
        <end position="81"/>
    </location>
</feature>
<proteinExistence type="predicted"/>
<comment type="caution">
    <text evidence="2">The sequence shown here is derived from an EMBL/GenBank/DDBJ whole genome shotgun (WGS) entry which is preliminary data.</text>
</comment>
<feature type="transmembrane region" description="Helical" evidence="1">
    <location>
        <begin position="32"/>
        <end position="51"/>
    </location>
</feature>
<dbReference type="AlphaFoldDB" id="A0A2S4KUI2"/>
<accession>A0A2S4KUI2</accession>
<organism evidence="2 3">
    <name type="scientific">Tolypocladium paradoxum</name>
    <dbReference type="NCBI Taxonomy" id="94208"/>
    <lineage>
        <taxon>Eukaryota</taxon>
        <taxon>Fungi</taxon>
        <taxon>Dikarya</taxon>
        <taxon>Ascomycota</taxon>
        <taxon>Pezizomycotina</taxon>
        <taxon>Sordariomycetes</taxon>
        <taxon>Hypocreomycetidae</taxon>
        <taxon>Hypocreales</taxon>
        <taxon>Ophiocordycipitaceae</taxon>
        <taxon>Tolypocladium</taxon>
    </lineage>
</organism>
<keyword evidence="1" id="KW-1133">Transmembrane helix</keyword>
<dbReference type="STRING" id="94208.A0A2S4KUI2"/>
<evidence type="ECO:0000313" key="2">
    <source>
        <dbReference type="EMBL" id="POR33852.1"/>
    </source>
</evidence>
<gene>
    <name evidence="2" type="ORF">TPAR_05950</name>
</gene>
<keyword evidence="3" id="KW-1185">Reference proteome</keyword>
<evidence type="ECO:0000256" key="1">
    <source>
        <dbReference type="SAM" id="Phobius"/>
    </source>
</evidence>
<dbReference type="Proteomes" id="UP000237481">
    <property type="component" value="Unassembled WGS sequence"/>
</dbReference>
<evidence type="ECO:0000313" key="3">
    <source>
        <dbReference type="Proteomes" id="UP000237481"/>
    </source>
</evidence>
<dbReference type="OrthoDB" id="3435461at2759"/>
<protein>
    <submittedName>
        <fullName evidence="2">Uncharacterized protein</fullName>
    </submittedName>
</protein>
<keyword evidence="1" id="KW-0812">Transmembrane</keyword>
<dbReference type="EMBL" id="PKSG01000631">
    <property type="protein sequence ID" value="POR33852.1"/>
    <property type="molecule type" value="Genomic_DNA"/>
</dbReference>
<name>A0A2S4KUI2_9HYPO</name>
<sequence>MMEAFFQQVYGREEVPACDTSNEYDGRLGLRISAIFVILIGSMGGALIPILMGKRSAQTFPRWVFFFSKYFGSGVIIATAYKV</sequence>
<keyword evidence="1" id="KW-0472">Membrane</keyword>